<comment type="caution">
    <text evidence="2">The sequence shown here is derived from an EMBL/GenBank/DDBJ whole genome shotgun (WGS) entry which is preliminary data.</text>
</comment>
<organism evidence="2 3">
    <name type="scientific">Paenibacillus terrae</name>
    <dbReference type="NCBI Taxonomy" id="159743"/>
    <lineage>
        <taxon>Bacteria</taxon>
        <taxon>Bacillati</taxon>
        <taxon>Bacillota</taxon>
        <taxon>Bacilli</taxon>
        <taxon>Bacillales</taxon>
        <taxon>Paenibacillaceae</taxon>
        <taxon>Paenibacillus</taxon>
    </lineage>
</organism>
<feature type="signal peptide" evidence="1">
    <location>
        <begin position="1"/>
        <end position="27"/>
    </location>
</feature>
<accession>A0A4U2PQZ5</accession>
<sequence>MSMKNIKKASVLSVLSLALAIPLTASAAATTDVAPATTDTTAVSQSANTSTDVNTPKAGDHVITPYATKSVVDRTLRNTELTENFDIPAGYGYVKVWIRNDGKQPIKFSVNKGSETGTQMLSGTVEPGRTYSEISSSAWPGANRYYVSLSSGKAYMEGSLSVRIGTSRGEL</sequence>
<proteinExistence type="predicted"/>
<evidence type="ECO:0000313" key="2">
    <source>
        <dbReference type="EMBL" id="TKH42082.1"/>
    </source>
</evidence>
<gene>
    <name evidence="2" type="ORF">C1I60_22560</name>
</gene>
<name>A0A4U2PQZ5_9BACL</name>
<evidence type="ECO:0000313" key="3">
    <source>
        <dbReference type="Proteomes" id="UP000308114"/>
    </source>
</evidence>
<dbReference type="EMBL" id="PNXQ01000016">
    <property type="protein sequence ID" value="TKH42082.1"/>
    <property type="molecule type" value="Genomic_DNA"/>
</dbReference>
<evidence type="ECO:0000256" key="1">
    <source>
        <dbReference type="SAM" id="SignalP"/>
    </source>
</evidence>
<dbReference type="AlphaFoldDB" id="A0A4U2PQZ5"/>
<protein>
    <submittedName>
        <fullName evidence="2">Uncharacterized protein</fullName>
    </submittedName>
</protein>
<keyword evidence="1" id="KW-0732">Signal</keyword>
<reference evidence="2 3" key="1">
    <citation type="submission" date="2018-01" db="EMBL/GenBank/DDBJ databases">
        <title>Bacillales members from the olive rhizosphere are effective biological control agents against Verticillium dahliae.</title>
        <authorList>
            <person name="Gomez-Lama C."/>
            <person name="Legarda G."/>
            <person name="Ruano-Rosa D."/>
            <person name="Pizarro-Tobias P."/>
            <person name="Valverde-Corredor A."/>
            <person name="Niqui J.L."/>
            <person name="Trivino J.C."/>
            <person name="Roca A."/>
            <person name="Mercado-Blanco J."/>
        </authorList>
    </citation>
    <scope>NUCLEOTIDE SEQUENCE [LARGE SCALE GENOMIC DNA]</scope>
    <source>
        <strain evidence="2 3">PIC167</strain>
    </source>
</reference>
<feature type="chain" id="PRO_5020243096" evidence="1">
    <location>
        <begin position="28"/>
        <end position="171"/>
    </location>
</feature>
<dbReference type="Proteomes" id="UP000308114">
    <property type="component" value="Unassembled WGS sequence"/>
</dbReference>